<reference evidence="1 2" key="1">
    <citation type="submission" date="2017-11" db="EMBL/GenBank/DDBJ databases">
        <authorList>
            <person name="Keri A.G."/>
            <person name="Ahn S.H."/>
            <person name="Alvarado I.A."/>
            <person name="Hartigan K.A."/>
            <person name="Shaffer C.D."/>
            <person name="Weston-Hafer K.A."/>
            <person name="Russell D.A."/>
            <person name="Pope W.H."/>
            <person name="Jacobs-Sera D."/>
            <person name="Hendrix R.W."/>
            <person name="Hatfull G.F."/>
        </authorList>
    </citation>
    <scope>NUCLEOTIDE SEQUENCE [LARGE SCALE GENOMIC DNA]</scope>
</reference>
<gene>
    <name evidence="1" type="ORF">SEA_WRIGHTON_85</name>
</gene>
<organism evidence="1 2">
    <name type="scientific">Streptomyces phage WRightOn</name>
    <dbReference type="NCBI Taxonomy" id="2053723"/>
    <lineage>
        <taxon>Viruses</taxon>
        <taxon>Duplodnaviria</taxon>
        <taxon>Heunggongvirae</taxon>
        <taxon>Uroviricota</taxon>
        <taxon>Caudoviricetes</taxon>
        <taxon>Beephvirinae</taxon>
        <taxon>Manuelvirus</taxon>
        <taxon>Manuelvirus wrighton</taxon>
    </lineage>
</organism>
<accession>A0A2H4PIC2</accession>
<evidence type="ECO:0000313" key="1">
    <source>
        <dbReference type="EMBL" id="ATW62518.1"/>
    </source>
</evidence>
<dbReference type="EMBL" id="MG515223">
    <property type="protein sequence ID" value="ATW62518.1"/>
    <property type="molecule type" value="Genomic_DNA"/>
</dbReference>
<name>A0A2H4PIC2_9CAUD</name>
<evidence type="ECO:0000313" key="2">
    <source>
        <dbReference type="Proteomes" id="UP000241007"/>
    </source>
</evidence>
<proteinExistence type="predicted"/>
<protein>
    <submittedName>
        <fullName evidence="1">Uncharacterized protein</fullName>
    </submittedName>
</protein>
<dbReference type="Proteomes" id="UP000241007">
    <property type="component" value="Segment"/>
</dbReference>
<sequence length="235" mass="25776">MHNTRGEIMTDYTAKVESGIALLDAHFGKGVWRKDIDLDSLDLGDCGVCVLGQLFGDYSTGLDALDLDSGYSYGFDTTGSMRDLTAAWKEALGKNNVLVEKGDVYKDNYGYAVKVIQTHLLQVDGESVSAYIVQHGTVNKWGTFTGTPDSVDLFRKSAFEPGTGSYVNKVVPFQPKKGMFVTNAKGQNFYMVSDDEVRELKDGAYSKWLADIDAEGLREMTTGLGVKFSEIITVK</sequence>
<keyword evidence="2" id="KW-1185">Reference proteome</keyword>